<accession>A0A9P8CQY3</accession>
<dbReference type="PANTHER" id="PTHR31064">
    <property type="entry name" value="POTASSIUM TRANSPORT PROTEIN DDB_G0292412-RELATED"/>
    <property type="match status" value="1"/>
</dbReference>
<feature type="transmembrane region" description="Helical" evidence="7">
    <location>
        <begin position="377"/>
        <end position="398"/>
    </location>
</feature>
<dbReference type="GeneID" id="70294112"/>
<keyword evidence="6 7" id="KW-0472">Membrane</keyword>
<dbReference type="GO" id="GO:0005886">
    <property type="term" value="C:plasma membrane"/>
    <property type="evidence" value="ECO:0007669"/>
    <property type="project" value="InterPro"/>
</dbReference>
<evidence type="ECO:0000313" key="9">
    <source>
        <dbReference type="EMBL" id="KAG9256138.1"/>
    </source>
</evidence>
<feature type="region of interest" description="Disordered" evidence="8">
    <location>
        <begin position="162"/>
        <end position="190"/>
    </location>
</feature>
<dbReference type="GO" id="GO:0030007">
    <property type="term" value="P:intracellular potassium ion homeostasis"/>
    <property type="evidence" value="ECO:0007669"/>
    <property type="project" value="UniProtKB-UniRule"/>
</dbReference>
<comment type="subcellular location">
    <subcellularLocation>
        <location evidence="1">Membrane</location>
        <topology evidence="1">Multi-pass membrane protein</topology>
    </subcellularLocation>
</comment>
<evidence type="ECO:0000256" key="3">
    <source>
        <dbReference type="ARBA" id="ARBA00022692"/>
    </source>
</evidence>
<evidence type="ECO:0000256" key="6">
    <source>
        <dbReference type="ARBA" id="ARBA00023136"/>
    </source>
</evidence>
<keyword evidence="7" id="KW-0633">Potassium transport</keyword>
<evidence type="ECO:0000256" key="4">
    <source>
        <dbReference type="ARBA" id="ARBA00022989"/>
    </source>
</evidence>
<evidence type="ECO:0000256" key="5">
    <source>
        <dbReference type="ARBA" id="ARBA00023065"/>
    </source>
</evidence>
<dbReference type="Proteomes" id="UP000887229">
    <property type="component" value="Unassembled WGS sequence"/>
</dbReference>
<dbReference type="PIRSF" id="PIRSF002450">
    <property type="entry name" value="K+_transpter_TRK"/>
    <property type="match status" value="1"/>
</dbReference>
<dbReference type="InterPro" id="IPR051143">
    <property type="entry name" value="TrkH_K-transport"/>
</dbReference>
<feature type="transmembrane region" description="Helical" evidence="7">
    <location>
        <begin position="657"/>
        <end position="676"/>
    </location>
</feature>
<feature type="transmembrane region" description="Helical" evidence="7">
    <location>
        <begin position="410"/>
        <end position="429"/>
    </location>
</feature>
<organism evidence="9 10">
    <name type="scientific">Emericellopsis atlantica</name>
    <dbReference type="NCBI Taxonomy" id="2614577"/>
    <lineage>
        <taxon>Eukaryota</taxon>
        <taxon>Fungi</taxon>
        <taxon>Dikarya</taxon>
        <taxon>Ascomycota</taxon>
        <taxon>Pezizomycotina</taxon>
        <taxon>Sordariomycetes</taxon>
        <taxon>Hypocreomycetidae</taxon>
        <taxon>Hypocreales</taxon>
        <taxon>Bionectriaceae</taxon>
        <taxon>Emericellopsis</taxon>
    </lineage>
</organism>
<feature type="transmembrane region" description="Helical" evidence="7">
    <location>
        <begin position="476"/>
        <end position="495"/>
    </location>
</feature>
<protein>
    <recommendedName>
        <fullName evidence="7">Potassium transport protein</fullName>
    </recommendedName>
</protein>
<evidence type="ECO:0000256" key="7">
    <source>
        <dbReference type="PIRNR" id="PIRNR002450"/>
    </source>
</evidence>
<dbReference type="Pfam" id="PF02386">
    <property type="entry name" value="TrkH"/>
    <property type="match status" value="1"/>
</dbReference>
<dbReference type="AlphaFoldDB" id="A0A9P8CQY3"/>
<dbReference type="GO" id="GO:0140107">
    <property type="term" value="F:high-affinity potassium ion transmembrane transporter activity"/>
    <property type="evidence" value="ECO:0007669"/>
    <property type="project" value="TreeGrafter"/>
</dbReference>
<comment type="similarity">
    <text evidence="7">Belongs to the TrkH potassium transport family.</text>
</comment>
<dbReference type="OrthoDB" id="9999863at2759"/>
<feature type="region of interest" description="Disordered" evidence="8">
    <location>
        <begin position="202"/>
        <end position="288"/>
    </location>
</feature>
<feature type="region of interest" description="Disordered" evidence="8">
    <location>
        <begin position="586"/>
        <end position="606"/>
    </location>
</feature>
<dbReference type="InterPro" id="IPR015958">
    <property type="entry name" value="Trk1_fungi"/>
</dbReference>
<evidence type="ECO:0000256" key="2">
    <source>
        <dbReference type="ARBA" id="ARBA00022448"/>
    </source>
</evidence>
<evidence type="ECO:0000256" key="1">
    <source>
        <dbReference type="ARBA" id="ARBA00004141"/>
    </source>
</evidence>
<dbReference type="InterPro" id="IPR003445">
    <property type="entry name" value="Cat_transpt"/>
</dbReference>
<feature type="transmembrane region" description="Helical" evidence="7">
    <location>
        <begin position="33"/>
        <end position="54"/>
    </location>
</feature>
<evidence type="ECO:0000256" key="8">
    <source>
        <dbReference type="SAM" id="MobiDB-lite"/>
    </source>
</evidence>
<reference evidence="9" key="1">
    <citation type="journal article" date="2021" name="IMA Fungus">
        <title>Genomic characterization of three marine fungi, including Emericellopsis atlantica sp. nov. with signatures of a generalist lifestyle and marine biomass degradation.</title>
        <authorList>
            <person name="Hagestad O.C."/>
            <person name="Hou L."/>
            <person name="Andersen J.H."/>
            <person name="Hansen E.H."/>
            <person name="Altermark B."/>
            <person name="Li C."/>
            <person name="Kuhnert E."/>
            <person name="Cox R.J."/>
            <person name="Crous P.W."/>
            <person name="Spatafora J.W."/>
            <person name="Lail K."/>
            <person name="Amirebrahimi M."/>
            <person name="Lipzen A."/>
            <person name="Pangilinan J."/>
            <person name="Andreopoulos W."/>
            <person name="Hayes R.D."/>
            <person name="Ng V."/>
            <person name="Grigoriev I.V."/>
            <person name="Jackson S.A."/>
            <person name="Sutton T.D.S."/>
            <person name="Dobson A.D.W."/>
            <person name="Rama T."/>
        </authorList>
    </citation>
    <scope>NUCLEOTIDE SEQUENCE</scope>
    <source>
        <strain evidence="9">TS7</strain>
    </source>
</reference>
<comment type="caution">
    <text evidence="9">The sequence shown here is derived from an EMBL/GenBank/DDBJ whole genome shotgun (WGS) entry which is preliminary data.</text>
</comment>
<feature type="transmembrane region" description="Helical" evidence="7">
    <location>
        <begin position="682"/>
        <end position="704"/>
    </location>
</feature>
<dbReference type="RefSeq" id="XP_046120062.1">
    <property type="nucleotide sequence ID" value="XM_046263209.1"/>
</dbReference>
<feature type="transmembrane region" description="Helical" evidence="7">
    <location>
        <begin position="96"/>
        <end position="116"/>
    </location>
</feature>
<keyword evidence="5 7" id="KW-0406">Ion transport</keyword>
<gene>
    <name evidence="9" type="ORF">F5Z01DRAFT_651220</name>
</gene>
<sequence>MFDSWRTRWLEWLEDNPRVGQVLAFVRSWLPPVNYITIHYAYFNSVTAASSLIYWGSSRPFGSVDYVDSLFLVTSALTNTGLATRNLSEMTTWQQVQLWFLLMIGSPIWVSFWTVLVRKRAFERRFEDIVETERERRRRHRELKKINSRGIRRAPNLLNMLSLSKSSGGPAGTQPELSELGSHTPAHALGPRHLGQEFADLNQSSSQRTISGPLDSIPPHDQQSLEKVDVGPLPDLEASHDGPRDHISYAEPMSPPNDNGHGLTLAYSHGSHATPGAPNNLIRRGSNATTEVSAESEDFLMHWKKILGNHNVSRSAQFYDLSEEEREHLGGCEYRALKILSVFVPLYSILFQFLGAVALACWIGVRSPEIPQANGQNPWWTGIFYSVSAFNNGGFTLLDDSVVPFQSQYFVLFVIGLLILAGNTAYPIFLRLGLWSTLRFLQLTSPPHVHGPWKETFEFILKYPRRVYTTLFPARATWWLVGVLFVTNLIDWVAFEILNIGNQELEKIPVGDKIMAGLFQAISVRAAGFAVISISALYVGVQVLYLIMMYISVYPVVITMRNSNVYEERSLGIYDNEDEAIKEQENLTNTNPLSSGPEPDPKHSLRRRNTAAVLGQQLRRAATFQGVGVARPVKSEDDTSRISFIGQQIRGQLAHDLWWLVLAILIIVIIETDHFLRDPTTFSVFNILFEATSAYACVGLSIGLPNDAFSFSGGLHKGSKIVLVLVMLRGRHRGLPVAIDRAVRLPGDQLRKEEEEDTKIRRTKTMHRMMGQEE</sequence>
<dbReference type="PANTHER" id="PTHR31064:SF37">
    <property type="entry name" value="TRANSPORTER, PUTATIVE (EUROFUNG)-RELATED"/>
    <property type="match status" value="1"/>
</dbReference>
<keyword evidence="3 7" id="KW-0812">Transmembrane</keyword>
<feature type="compositionally biased region" description="Basic and acidic residues" evidence="8">
    <location>
        <begin position="237"/>
        <end position="248"/>
    </location>
</feature>
<keyword evidence="7" id="KW-0630">Potassium</keyword>
<proteinExistence type="inferred from homology"/>
<feature type="transmembrane region" description="Helical" evidence="7">
    <location>
        <begin position="344"/>
        <end position="365"/>
    </location>
</feature>
<name>A0A9P8CQY3_9HYPO</name>
<dbReference type="GO" id="GO:1990573">
    <property type="term" value="P:potassium ion import across plasma membrane"/>
    <property type="evidence" value="ECO:0007669"/>
    <property type="project" value="TreeGrafter"/>
</dbReference>
<dbReference type="EMBL" id="MU251249">
    <property type="protein sequence ID" value="KAG9256138.1"/>
    <property type="molecule type" value="Genomic_DNA"/>
</dbReference>
<evidence type="ECO:0000313" key="10">
    <source>
        <dbReference type="Proteomes" id="UP000887229"/>
    </source>
</evidence>
<keyword evidence="2 7" id="KW-0813">Transport</keyword>
<keyword evidence="10" id="KW-1185">Reference proteome</keyword>
<keyword evidence="4 7" id="KW-1133">Transmembrane helix</keyword>